<gene>
    <name evidence="2" type="ORF">GALMADRAFT_148208</name>
</gene>
<evidence type="ECO:0000256" key="1">
    <source>
        <dbReference type="SAM" id="MobiDB-lite"/>
    </source>
</evidence>
<proteinExistence type="predicted"/>
<protein>
    <submittedName>
        <fullName evidence="2">Uncharacterized protein</fullName>
    </submittedName>
</protein>
<reference evidence="3" key="1">
    <citation type="journal article" date="2014" name="Proc. Natl. Acad. Sci. U.S.A.">
        <title>Extensive sampling of basidiomycete genomes demonstrates inadequacy of the white-rot/brown-rot paradigm for wood decay fungi.</title>
        <authorList>
            <person name="Riley R."/>
            <person name="Salamov A.A."/>
            <person name="Brown D.W."/>
            <person name="Nagy L.G."/>
            <person name="Floudas D."/>
            <person name="Held B.W."/>
            <person name="Levasseur A."/>
            <person name="Lombard V."/>
            <person name="Morin E."/>
            <person name="Otillar R."/>
            <person name="Lindquist E.A."/>
            <person name="Sun H."/>
            <person name="LaButti K.M."/>
            <person name="Schmutz J."/>
            <person name="Jabbour D."/>
            <person name="Luo H."/>
            <person name="Baker S.E."/>
            <person name="Pisabarro A.G."/>
            <person name="Walton J.D."/>
            <person name="Blanchette R.A."/>
            <person name="Henrissat B."/>
            <person name="Martin F."/>
            <person name="Cullen D."/>
            <person name="Hibbett D.S."/>
            <person name="Grigoriev I.V."/>
        </authorList>
    </citation>
    <scope>NUCLEOTIDE SEQUENCE [LARGE SCALE GENOMIC DNA]</scope>
    <source>
        <strain evidence="3">CBS 339.88</strain>
    </source>
</reference>
<dbReference type="AlphaFoldDB" id="A0A067SE94"/>
<name>A0A067SE94_GALM3</name>
<evidence type="ECO:0000313" key="3">
    <source>
        <dbReference type="Proteomes" id="UP000027222"/>
    </source>
</evidence>
<dbReference type="EMBL" id="KL142428">
    <property type="protein sequence ID" value="KDR66044.1"/>
    <property type="molecule type" value="Genomic_DNA"/>
</dbReference>
<evidence type="ECO:0000313" key="2">
    <source>
        <dbReference type="EMBL" id="KDR66044.1"/>
    </source>
</evidence>
<organism evidence="2 3">
    <name type="scientific">Galerina marginata (strain CBS 339.88)</name>
    <dbReference type="NCBI Taxonomy" id="685588"/>
    <lineage>
        <taxon>Eukaryota</taxon>
        <taxon>Fungi</taxon>
        <taxon>Dikarya</taxon>
        <taxon>Basidiomycota</taxon>
        <taxon>Agaricomycotina</taxon>
        <taxon>Agaricomycetes</taxon>
        <taxon>Agaricomycetidae</taxon>
        <taxon>Agaricales</taxon>
        <taxon>Agaricineae</taxon>
        <taxon>Strophariaceae</taxon>
        <taxon>Galerina</taxon>
    </lineage>
</organism>
<sequence>MARMNVYGVDDNAGWQQEVEAPYGVGSTSHDDGHGIKTLWLDVQTLYEDVSFEGASSAAPGHLNPIPPPAAPPARRHPLQVWQVQQYAATQSKAMMTMTYPAAGDASAAAIAAEPEPDRNADDERAVLLLLYTGMPQGRVRREGRPRDMGRGMG</sequence>
<accession>A0A067SE94</accession>
<keyword evidence="3" id="KW-1185">Reference proteome</keyword>
<dbReference type="HOGENOM" id="CLU_1704365_0_0_1"/>
<dbReference type="Proteomes" id="UP000027222">
    <property type="component" value="Unassembled WGS sequence"/>
</dbReference>
<feature type="region of interest" description="Disordered" evidence="1">
    <location>
        <begin position="56"/>
        <end position="75"/>
    </location>
</feature>